<dbReference type="RefSeq" id="WP_142810733.1">
    <property type="nucleotide sequence ID" value="NZ_CP036282.1"/>
</dbReference>
<dbReference type="PIRSF" id="PIRSF031982">
    <property type="entry name" value="UCP031982_abhydr"/>
    <property type="match status" value="1"/>
</dbReference>
<dbReference type="InterPro" id="IPR016986">
    <property type="entry name" value="UCP031982_abhydr"/>
</dbReference>
<reference evidence="3" key="1">
    <citation type="submission" date="2019-02" db="EMBL/GenBank/DDBJ databases">
        <title>Complete genome sequence of Rhodoferax sp. Gr-4.</title>
        <authorList>
            <person name="Jin L."/>
        </authorList>
    </citation>
    <scope>NUCLEOTIDE SEQUENCE [LARGE SCALE GENOMIC DNA]</scope>
    <source>
        <strain evidence="3">Gr-4</strain>
    </source>
</reference>
<feature type="domain" description="Peptidase S9 prolyl oligopeptidase catalytic" evidence="1">
    <location>
        <begin position="79"/>
        <end position="154"/>
    </location>
</feature>
<dbReference type="Gene3D" id="3.40.50.1820">
    <property type="entry name" value="alpha/beta hydrolase"/>
    <property type="match status" value="1"/>
</dbReference>
<proteinExistence type="predicted"/>
<evidence type="ECO:0000313" key="3">
    <source>
        <dbReference type="Proteomes" id="UP000317365"/>
    </source>
</evidence>
<dbReference type="Pfam" id="PF00326">
    <property type="entry name" value="Peptidase_S9"/>
    <property type="match status" value="1"/>
</dbReference>
<evidence type="ECO:0000259" key="1">
    <source>
        <dbReference type="Pfam" id="PF00326"/>
    </source>
</evidence>
<keyword evidence="2" id="KW-0378">Hydrolase</keyword>
<dbReference type="InterPro" id="IPR001375">
    <property type="entry name" value="Peptidase_S9_cat"/>
</dbReference>
<gene>
    <name evidence="2" type="ORF">EXZ61_08025</name>
</gene>
<dbReference type="KEGG" id="rhg:EXZ61_08025"/>
<keyword evidence="3" id="KW-1185">Reference proteome</keyword>
<evidence type="ECO:0000313" key="2">
    <source>
        <dbReference type="EMBL" id="QDL54119.1"/>
    </source>
</evidence>
<dbReference type="EMBL" id="CP036282">
    <property type="protein sequence ID" value="QDL54119.1"/>
    <property type="molecule type" value="Genomic_DNA"/>
</dbReference>
<dbReference type="Proteomes" id="UP000317365">
    <property type="component" value="Chromosome"/>
</dbReference>
<accession>A0A515EN77</accession>
<dbReference type="AlphaFoldDB" id="A0A515EN77"/>
<protein>
    <submittedName>
        <fullName evidence="2">Dienelactone hydrolase</fullName>
    </submittedName>
</protein>
<name>A0A515EN77_9BURK</name>
<dbReference type="SUPFAM" id="SSF53474">
    <property type="entry name" value="alpha/beta-Hydrolases"/>
    <property type="match status" value="1"/>
</dbReference>
<sequence length="330" mass="35565">MTISHAQTARLGFVELPQSDGGNTAVFYPTIDTESPVKKGPFALSWASNATASKGNGRLIVISHGSGGSPWVHADLARVLVTRGFVVAIPQHRGDNYLDNSNPGPSSWALRPLEVSQAIDVVSAYAPVSRFLSLDAVGIFGGSAGGHTALSLAGGEWSPSRFRDHCEQNIERDFSSCVGFITLLRGTWFDTVKVWLAKRIISWRFSDNNLQSYIDPRIKASVAMVPFAADFVPQSLAEPKVALGLVIAGKDVNQVPSFHVEAVLNECQPLCEVIMNLPEASHGAMLSPLPPFEQDSIASHLLSDPASFDRAAVLPQLYALIANFFVKKLL</sequence>
<organism evidence="2 3">
    <name type="scientific">Rhodoferax aquaticus</name>
    <dbReference type="NCBI Taxonomy" id="2527691"/>
    <lineage>
        <taxon>Bacteria</taxon>
        <taxon>Pseudomonadati</taxon>
        <taxon>Pseudomonadota</taxon>
        <taxon>Betaproteobacteria</taxon>
        <taxon>Burkholderiales</taxon>
        <taxon>Comamonadaceae</taxon>
        <taxon>Rhodoferax</taxon>
    </lineage>
</organism>
<reference evidence="3" key="2">
    <citation type="journal article" date="2020" name="Int. J. Syst. Evol. Microbiol.">
        <title>Genomic insights into a novel species Rhodoferax aquaticus sp. nov., isolated from freshwater.</title>
        <authorList>
            <person name="Li T."/>
            <person name="Zhuo Y."/>
            <person name="Jin C.Z."/>
            <person name="Wu X."/>
            <person name="Ko S.R."/>
            <person name="Jin F.J."/>
            <person name="Ahn C.Y."/>
            <person name="Oh H.M."/>
            <person name="Lee H.G."/>
            <person name="Jin L."/>
        </authorList>
    </citation>
    <scope>NUCLEOTIDE SEQUENCE [LARGE SCALE GENOMIC DNA]</scope>
    <source>
        <strain evidence="3">Gr-4</strain>
    </source>
</reference>
<dbReference type="InterPro" id="IPR029058">
    <property type="entry name" value="AB_hydrolase_fold"/>
</dbReference>
<dbReference type="GO" id="GO:0016787">
    <property type="term" value="F:hydrolase activity"/>
    <property type="evidence" value="ECO:0007669"/>
    <property type="project" value="UniProtKB-KW"/>
</dbReference>